<dbReference type="InterPro" id="IPR038713">
    <property type="entry name" value="Terminase_Gp1_N_sf"/>
</dbReference>
<dbReference type="GO" id="GO:0051276">
    <property type="term" value="P:chromosome organization"/>
    <property type="evidence" value="ECO:0007669"/>
    <property type="project" value="InterPro"/>
</dbReference>
<dbReference type="Pfam" id="PF03592">
    <property type="entry name" value="Terminase_2"/>
    <property type="match status" value="1"/>
</dbReference>
<gene>
    <name evidence="1" type="ORF">GP644_17145</name>
</gene>
<protein>
    <recommendedName>
        <fullName evidence="3">Phage terminase small subunit</fullName>
    </recommendedName>
</protein>
<comment type="caution">
    <text evidence="1">The sequence shown here is derived from an EMBL/GenBank/DDBJ whole genome shotgun (WGS) entry which is preliminary data.</text>
</comment>
<evidence type="ECO:0008006" key="3">
    <source>
        <dbReference type="Google" id="ProtNLM"/>
    </source>
</evidence>
<sequence length="165" mass="18251">MVSPSTNLLEGIMAKVDWEKRAAFAEAYVDSGNATKSALAAGVPNSSAHSMGYKWLRDTQVVEMVKQAMNDRLKALGPIAIQVIQDVLLSEHASPQVRLQAAKDVLDRLGWVPPKRPEAIGPVERQELVEYSLHELETLASGNPYIRLDNESLHRLAEQNQVEQP</sequence>
<name>A0A6A4RDD9_9RHOB</name>
<proteinExistence type="predicted"/>
<evidence type="ECO:0000313" key="2">
    <source>
        <dbReference type="Proteomes" id="UP000441586"/>
    </source>
</evidence>
<evidence type="ECO:0000313" key="1">
    <source>
        <dbReference type="EMBL" id="KAE9627828.1"/>
    </source>
</evidence>
<dbReference type="AlphaFoldDB" id="A0A6A4RDD9"/>
<dbReference type="Proteomes" id="UP000441586">
    <property type="component" value="Unassembled WGS sequence"/>
</dbReference>
<dbReference type="Gene3D" id="1.10.10.1400">
    <property type="entry name" value="Terminase, small subunit, N-terminal DNA-binding domain, HTH motif"/>
    <property type="match status" value="1"/>
</dbReference>
<dbReference type="InterPro" id="IPR005335">
    <property type="entry name" value="Terminase_ssu"/>
</dbReference>
<reference evidence="1 2" key="1">
    <citation type="submission" date="2019-12" db="EMBL/GenBank/DDBJ databases">
        <authorList>
            <person name="Zhang Y.-J."/>
        </authorList>
    </citation>
    <scope>NUCLEOTIDE SEQUENCE [LARGE SCALE GENOMIC DNA]</scope>
    <source>
        <strain evidence="1 2">H18S-6</strain>
    </source>
</reference>
<accession>A0A6A4RDD9</accession>
<dbReference type="EMBL" id="WSFO01000011">
    <property type="protein sequence ID" value="KAE9627828.1"/>
    <property type="molecule type" value="Genomic_DNA"/>
</dbReference>
<organism evidence="1 2">
    <name type="scientific">Parasedimentitalea maritima</name>
    <dbReference type="NCBI Taxonomy" id="2578117"/>
    <lineage>
        <taxon>Bacteria</taxon>
        <taxon>Pseudomonadati</taxon>
        <taxon>Pseudomonadota</taxon>
        <taxon>Alphaproteobacteria</taxon>
        <taxon>Rhodobacterales</taxon>
        <taxon>Paracoccaceae</taxon>
        <taxon>Parasedimentitalea</taxon>
    </lineage>
</organism>